<name>A0A7Z0DK07_9ACTN</name>
<keyword evidence="3" id="KW-1185">Reference proteome</keyword>
<evidence type="ECO:0000313" key="3">
    <source>
        <dbReference type="Proteomes" id="UP000564496"/>
    </source>
</evidence>
<feature type="region of interest" description="Disordered" evidence="1">
    <location>
        <begin position="1"/>
        <end position="39"/>
    </location>
</feature>
<protein>
    <submittedName>
        <fullName evidence="2">Uncharacterized protein</fullName>
    </submittedName>
</protein>
<evidence type="ECO:0000256" key="1">
    <source>
        <dbReference type="SAM" id="MobiDB-lite"/>
    </source>
</evidence>
<dbReference type="AlphaFoldDB" id="A0A7Z0DK07"/>
<organism evidence="2 3">
    <name type="scientific">Nocardioides panzhihuensis</name>
    <dbReference type="NCBI Taxonomy" id="860243"/>
    <lineage>
        <taxon>Bacteria</taxon>
        <taxon>Bacillati</taxon>
        <taxon>Actinomycetota</taxon>
        <taxon>Actinomycetes</taxon>
        <taxon>Propionibacteriales</taxon>
        <taxon>Nocardioidaceae</taxon>
        <taxon>Nocardioides</taxon>
    </lineage>
</organism>
<gene>
    <name evidence="2" type="ORF">BJ988_001668</name>
</gene>
<reference evidence="2 3" key="1">
    <citation type="submission" date="2020-07" db="EMBL/GenBank/DDBJ databases">
        <title>Sequencing the genomes of 1000 actinobacteria strains.</title>
        <authorList>
            <person name="Klenk H.-P."/>
        </authorList>
    </citation>
    <scope>NUCLEOTIDE SEQUENCE [LARGE SCALE GENOMIC DNA]</scope>
    <source>
        <strain evidence="2 3">DSM 26487</strain>
    </source>
</reference>
<accession>A0A7Z0DK07</accession>
<comment type="caution">
    <text evidence="2">The sequence shown here is derived from an EMBL/GenBank/DDBJ whole genome shotgun (WGS) entry which is preliminary data.</text>
</comment>
<sequence length="181" mass="18972">MLVESDLPGEWRMAEAPARSDSSNSDSGGRESECGQATGQVLEEASRWADADVAVEGTWQSFGGDMTLKQEIVADRQLDASPLVARLVRQAHECSDVLVAADGITVESHLRSCSLSGGVRGVQIVQAWAASDGRSGSTRLAYVDAGHALIVMKLTGGDDDSTCDHAVFDPVVTAAAAKLAR</sequence>
<dbReference type="Proteomes" id="UP000564496">
    <property type="component" value="Unassembled WGS sequence"/>
</dbReference>
<evidence type="ECO:0000313" key="2">
    <source>
        <dbReference type="EMBL" id="NYI77020.1"/>
    </source>
</evidence>
<dbReference type="EMBL" id="JACBZR010000001">
    <property type="protein sequence ID" value="NYI77020.1"/>
    <property type="molecule type" value="Genomic_DNA"/>
</dbReference>
<dbReference type="RefSeq" id="WP_179657606.1">
    <property type="nucleotide sequence ID" value="NZ_JACBZR010000001.1"/>
</dbReference>
<proteinExistence type="predicted"/>